<feature type="domain" description="HTH luxR-type" evidence="4">
    <location>
        <begin position="155"/>
        <end position="220"/>
    </location>
</feature>
<evidence type="ECO:0000313" key="6">
    <source>
        <dbReference type="EMBL" id="WRQ88346.1"/>
    </source>
</evidence>
<dbReference type="SMART" id="SM00421">
    <property type="entry name" value="HTH_LUXR"/>
    <property type="match status" value="1"/>
</dbReference>
<dbReference type="InterPro" id="IPR011006">
    <property type="entry name" value="CheY-like_superfamily"/>
</dbReference>
<name>A0ABZ1C9H3_9BACT</name>
<protein>
    <submittedName>
        <fullName evidence="6">Response regulator transcription factor</fullName>
    </submittedName>
</protein>
<dbReference type="Pfam" id="PF00196">
    <property type="entry name" value="GerE"/>
    <property type="match status" value="1"/>
</dbReference>
<gene>
    <name evidence="6" type="ORF">K1X11_002945</name>
</gene>
<evidence type="ECO:0000313" key="7">
    <source>
        <dbReference type="Proteomes" id="UP000738431"/>
    </source>
</evidence>
<dbReference type="EMBL" id="CP139781">
    <property type="protein sequence ID" value="WRQ88346.1"/>
    <property type="molecule type" value="Genomic_DNA"/>
</dbReference>
<dbReference type="PROSITE" id="PS50043">
    <property type="entry name" value="HTH_LUXR_2"/>
    <property type="match status" value="1"/>
</dbReference>
<dbReference type="PRINTS" id="PR00038">
    <property type="entry name" value="HTHLUXR"/>
</dbReference>
<evidence type="ECO:0000259" key="4">
    <source>
        <dbReference type="PROSITE" id="PS50043"/>
    </source>
</evidence>
<dbReference type="InterPro" id="IPR036388">
    <property type="entry name" value="WH-like_DNA-bd_sf"/>
</dbReference>
<reference evidence="6 7" key="2">
    <citation type="submission" date="2023-12" db="EMBL/GenBank/DDBJ databases">
        <title>Description of an unclassified Opitutus bacterium of Verrucomicrobiota.</title>
        <authorList>
            <person name="Zhang D.-F."/>
        </authorList>
    </citation>
    <scope>NUCLEOTIDE SEQUENCE [LARGE SCALE GENOMIC DNA]</scope>
    <source>
        <strain evidence="6 7">WL0086</strain>
    </source>
</reference>
<keyword evidence="2" id="KW-0238">DNA-binding</keyword>
<dbReference type="Gene3D" id="1.10.10.10">
    <property type="entry name" value="Winged helix-like DNA-binding domain superfamily/Winged helix DNA-binding domain"/>
    <property type="match status" value="1"/>
</dbReference>
<proteinExistence type="predicted"/>
<evidence type="ECO:0000256" key="2">
    <source>
        <dbReference type="ARBA" id="ARBA00023125"/>
    </source>
</evidence>
<evidence type="ECO:0000259" key="5">
    <source>
        <dbReference type="PROSITE" id="PS50110"/>
    </source>
</evidence>
<dbReference type="Pfam" id="PF00072">
    <property type="entry name" value="Response_reg"/>
    <property type="match status" value="1"/>
</dbReference>
<accession>A0ABZ1C9H3</accession>
<dbReference type="PANTHER" id="PTHR43214">
    <property type="entry name" value="TWO-COMPONENT RESPONSE REGULATOR"/>
    <property type="match status" value="1"/>
</dbReference>
<dbReference type="PANTHER" id="PTHR43214:SF17">
    <property type="entry name" value="TRANSCRIPTIONAL REGULATORY PROTEIN RCSB"/>
    <property type="match status" value="1"/>
</dbReference>
<dbReference type="CDD" id="cd06170">
    <property type="entry name" value="LuxR_C_like"/>
    <property type="match status" value="1"/>
</dbReference>
<dbReference type="InterPro" id="IPR058245">
    <property type="entry name" value="NreC/VraR/RcsB-like_REC"/>
</dbReference>
<reference evidence="6 7" key="1">
    <citation type="submission" date="2021-08" db="EMBL/GenBank/DDBJ databases">
        <authorList>
            <person name="Zhang D."/>
            <person name="Zhang A."/>
            <person name="Wang L."/>
        </authorList>
    </citation>
    <scope>NUCLEOTIDE SEQUENCE [LARGE SCALE GENOMIC DNA]</scope>
    <source>
        <strain evidence="6 7">WL0086</strain>
    </source>
</reference>
<dbReference type="Gene3D" id="3.40.50.2300">
    <property type="match status" value="1"/>
</dbReference>
<dbReference type="SUPFAM" id="SSF52172">
    <property type="entry name" value="CheY-like"/>
    <property type="match status" value="1"/>
</dbReference>
<dbReference type="InterPro" id="IPR000792">
    <property type="entry name" value="Tscrpt_reg_LuxR_C"/>
</dbReference>
<keyword evidence="1 3" id="KW-0597">Phosphoprotein</keyword>
<dbReference type="CDD" id="cd17535">
    <property type="entry name" value="REC_NarL-like"/>
    <property type="match status" value="1"/>
</dbReference>
<dbReference type="RefSeq" id="WP_221032462.1">
    <property type="nucleotide sequence ID" value="NZ_CP139781.1"/>
</dbReference>
<keyword evidence="7" id="KW-1185">Reference proteome</keyword>
<feature type="domain" description="Response regulatory" evidence="5">
    <location>
        <begin position="15"/>
        <end position="132"/>
    </location>
</feature>
<feature type="modified residue" description="4-aspartylphosphate" evidence="3">
    <location>
        <position position="66"/>
    </location>
</feature>
<dbReference type="Proteomes" id="UP000738431">
    <property type="component" value="Chromosome"/>
</dbReference>
<evidence type="ECO:0000256" key="3">
    <source>
        <dbReference type="PROSITE-ProRule" id="PRU00169"/>
    </source>
</evidence>
<dbReference type="PROSITE" id="PS00622">
    <property type="entry name" value="HTH_LUXR_1"/>
    <property type="match status" value="1"/>
</dbReference>
<dbReference type="SMART" id="SM00448">
    <property type="entry name" value="REC"/>
    <property type="match status" value="1"/>
</dbReference>
<dbReference type="InterPro" id="IPR039420">
    <property type="entry name" value="WalR-like"/>
</dbReference>
<sequence>MAAAASISSTVKAQRVMVVDDHMSVVDMVIQFLETLGGFEVVGRASSLEDACDTGKKLQPDLVILDLVLSDGVAGLRLIDELRRSSPDTRYLIYSGNLTLNTVRSSMAAGVLGIVDKGGPLSELRDALRSAMTGTPYFSSSASDFLRHLVREKRTEKRTVELSPRERSVLTMLAEGMSSKEIAAKLGLSMHTVVNHRSNLMRKTGLHRVAQLSRYAVEIGLLNPPKTGA</sequence>
<evidence type="ECO:0000256" key="1">
    <source>
        <dbReference type="ARBA" id="ARBA00022553"/>
    </source>
</evidence>
<dbReference type="PROSITE" id="PS50110">
    <property type="entry name" value="RESPONSE_REGULATORY"/>
    <property type="match status" value="1"/>
</dbReference>
<dbReference type="InterPro" id="IPR001789">
    <property type="entry name" value="Sig_transdc_resp-reg_receiver"/>
</dbReference>
<organism evidence="6 7">
    <name type="scientific">Actomonas aquatica</name>
    <dbReference type="NCBI Taxonomy" id="2866162"/>
    <lineage>
        <taxon>Bacteria</taxon>
        <taxon>Pseudomonadati</taxon>
        <taxon>Verrucomicrobiota</taxon>
        <taxon>Opitutia</taxon>
        <taxon>Opitutales</taxon>
        <taxon>Opitutaceae</taxon>
        <taxon>Actomonas</taxon>
    </lineage>
</organism>